<evidence type="ECO:0000313" key="1">
    <source>
        <dbReference type="EMBL" id="KAK9235745.1"/>
    </source>
</evidence>
<dbReference type="EMBL" id="MU971405">
    <property type="protein sequence ID" value="KAK9235745.1"/>
    <property type="molecule type" value="Genomic_DNA"/>
</dbReference>
<organism evidence="1 2">
    <name type="scientific">Lipomyces kononenkoae</name>
    <name type="common">Yeast</name>
    <dbReference type="NCBI Taxonomy" id="34357"/>
    <lineage>
        <taxon>Eukaryota</taxon>
        <taxon>Fungi</taxon>
        <taxon>Dikarya</taxon>
        <taxon>Ascomycota</taxon>
        <taxon>Saccharomycotina</taxon>
        <taxon>Lipomycetes</taxon>
        <taxon>Lipomycetales</taxon>
        <taxon>Lipomycetaceae</taxon>
        <taxon>Lipomyces</taxon>
    </lineage>
</organism>
<dbReference type="Proteomes" id="UP001433508">
    <property type="component" value="Unassembled WGS sequence"/>
</dbReference>
<protein>
    <submittedName>
        <fullName evidence="1">Low temperature requirement A</fullName>
    </submittedName>
</protein>
<reference evidence="2" key="1">
    <citation type="journal article" date="2024" name="Front. Bioeng. Biotechnol.">
        <title>Genome-scale model development and genomic sequencing of the oleaginous clade Lipomyces.</title>
        <authorList>
            <person name="Czajka J.J."/>
            <person name="Han Y."/>
            <person name="Kim J."/>
            <person name="Mondo S.J."/>
            <person name="Hofstad B.A."/>
            <person name="Robles A."/>
            <person name="Haridas S."/>
            <person name="Riley R."/>
            <person name="LaButti K."/>
            <person name="Pangilinan J."/>
            <person name="Andreopoulos W."/>
            <person name="Lipzen A."/>
            <person name="Yan J."/>
            <person name="Wang M."/>
            <person name="Ng V."/>
            <person name="Grigoriev I.V."/>
            <person name="Spatafora J.W."/>
            <person name="Magnuson J.K."/>
            <person name="Baker S.E."/>
            <person name="Pomraning K.R."/>
        </authorList>
    </citation>
    <scope>NUCLEOTIDE SEQUENCE [LARGE SCALE GENOMIC DNA]</scope>
    <source>
        <strain evidence="2">CBS 7786</strain>
    </source>
</reference>
<keyword evidence="2" id="KW-1185">Reference proteome</keyword>
<accession>A0ACC3SWS5</accession>
<sequence>MTEIASESKEETAAPRALFRQPLALQWLENGNLVKRTESERQAGRFELFLDLLYVAILANFAQNLAGDVTGARLVQYILILAPTWHIWSDLRELMNSFYTDDMAQRIFILWIMALLVVYGNNATLVGENLHAMWATVGSYIVARMSSTTVHLLYSFSSYHHRRQQRLWFCLSLICLSVYIPLFFESVSIRSKVAVASVAIIFEECVWIFCYSPASKRLLNVKYSTAVDIPHEIDRFAAFFIIVLGEFVYAIVVGSPAAVGFNDRLYRAILTLIIAFSLNWLYVHNDGAIKCLHPLRHSVYTAFPWIVIHLPLSASLLAGGHVAAMSASVSELERPELWLLCGSLGTGMILMYVIAVLCKSQDEPGKLIVAKSARIILRLVAGIIMIFLPLSKTLDVTAIMSIIMALIVLCVIWENVTSLMRGAKFWEPWKDTKYPEHIASQEDTV</sequence>
<gene>
    <name evidence="1" type="ORF">V1525DRAFT_409014</name>
</gene>
<evidence type="ECO:0000313" key="2">
    <source>
        <dbReference type="Proteomes" id="UP001433508"/>
    </source>
</evidence>
<comment type="caution">
    <text evidence="1">The sequence shown here is derived from an EMBL/GenBank/DDBJ whole genome shotgun (WGS) entry which is preliminary data.</text>
</comment>
<proteinExistence type="predicted"/>
<name>A0ACC3SWS5_LIPKO</name>